<dbReference type="NCBIfam" id="TIGR00756">
    <property type="entry name" value="PPR"/>
    <property type="match status" value="3"/>
</dbReference>
<gene>
    <name evidence="4" type="ORF">Acr_18g0008630</name>
</gene>
<dbReference type="EMBL" id="BJWL01000018">
    <property type="protein sequence ID" value="GFZ06693.1"/>
    <property type="molecule type" value="Genomic_DNA"/>
</dbReference>
<protein>
    <submittedName>
        <fullName evidence="4">Tetratricopeptide repeat (TPR)-like superfamily protein</fullName>
    </submittedName>
</protein>
<sequence>MFPLHLHPLTSSSPQIHNNPNLCVEPKKSNNPELHRPSLAEGIFSDAISSVRTCITTRDLKLGSCVHAKIVKSGLHSDEFISNSLIDMYSKCDHIEQAAKVFDKMPHRTVVLLETLPPNEYTLAVLLRACAKKCDPKLVEAIHCFAMKYGFDRDDFLQNSLIDAYTKSGKLKAAEEVLDRFSGRDVVSLDFSYFWSCGFCFNGEGLYLSPETMASLLQGCADSGSFVLGEATHGMMSAKDIITWNTLMTCLVKNERSSEVLKLLSEIHAYGAEDDISQILSRCSHQFKLVQTWQPFGLVNLDFAEQIFEDMPVRDLGSWNSLIAAYGINGSGTSALQIFTKLQESGIYQPNAITFVNILSACGRAGLIEAASGRLDESRAFIENMSVRPGPDVWGALLGASALFNNVEMAEKAARKLAVLEPNSNVWRVAMSNVYASVGRWEDAAKARAEIRKSEELKKEEGWSSVDVRGNLHRFTVADTTYPESETIYEVLNGMQEQMREIAITDSRVA</sequence>
<keyword evidence="1" id="KW-0677">Repeat</keyword>
<proteinExistence type="predicted"/>
<dbReference type="Pfam" id="PF01535">
    <property type="entry name" value="PPR"/>
    <property type="match status" value="2"/>
</dbReference>
<feature type="repeat" description="PPR" evidence="2">
    <location>
        <begin position="315"/>
        <end position="349"/>
    </location>
</feature>
<dbReference type="PANTHER" id="PTHR47926">
    <property type="entry name" value="PENTATRICOPEPTIDE REPEAT-CONTAINING PROTEIN"/>
    <property type="match status" value="1"/>
</dbReference>
<dbReference type="Pfam" id="PF13041">
    <property type="entry name" value="PPR_2"/>
    <property type="match status" value="1"/>
</dbReference>
<dbReference type="PANTHER" id="PTHR47926:SF513">
    <property type="entry name" value="PENTATRICOPEPTIDE REPEAT-CONTAINING PROTEIN"/>
    <property type="match status" value="1"/>
</dbReference>
<feature type="repeat" description="PPR" evidence="2">
    <location>
        <begin position="78"/>
        <end position="112"/>
    </location>
</feature>
<dbReference type="InterPro" id="IPR002885">
    <property type="entry name" value="PPR_rpt"/>
</dbReference>
<evidence type="ECO:0000256" key="3">
    <source>
        <dbReference type="SAM" id="MobiDB-lite"/>
    </source>
</evidence>
<dbReference type="InterPro" id="IPR011990">
    <property type="entry name" value="TPR-like_helical_dom_sf"/>
</dbReference>
<dbReference type="InterPro" id="IPR046848">
    <property type="entry name" value="E_motif"/>
</dbReference>
<feature type="repeat" description="PPR" evidence="2">
    <location>
        <begin position="154"/>
        <end position="188"/>
    </location>
</feature>
<evidence type="ECO:0000256" key="1">
    <source>
        <dbReference type="ARBA" id="ARBA00022737"/>
    </source>
</evidence>
<feature type="compositionally biased region" description="Polar residues" evidence="3">
    <location>
        <begin position="9"/>
        <end position="21"/>
    </location>
</feature>
<dbReference type="Pfam" id="PF13812">
    <property type="entry name" value="PPR_3"/>
    <property type="match status" value="1"/>
</dbReference>
<name>A0A7J0G7D2_9ERIC</name>
<keyword evidence="5" id="KW-1185">Reference proteome</keyword>
<comment type="caution">
    <text evidence="4">The sequence shown here is derived from an EMBL/GenBank/DDBJ whole genome shotgun (WGS) entry which is preliminary data.</text>
</comment>
<dbReference type="InterPro" id="IPR046960">
    <property type="entry name" value="PPR_At4g14850-like_plant"/>
</dbReference>
<dbReference type="AlphaFoldDB" id="A0A7J0G7D2"/>
<evidence type="ECO:0000313" key="4">
    <source>
        <dbReference type="EMBL" id="GFZ06693.1"/>
    </source>
</evidence>
<dbReference type="GO" id="GO:0003723">
    <property type="term" value="F:RNA binding"/>
    <property type="evidence" value="ECO:0007669"/>
    <property type="project" value="InterPro"/>
</dbReference>
<dbReference type="Pfam" id="PF20431">
    <property type="entry name" value="E_motif"/>
    <property type="match status" value="1"/>
</dbReference>
<organism evidence="4 5">
    <name type="scientific">Actinidia rufa</name>
    <dbReference type="NCBI Taxonomy" id="165716"/>
    <lineage>
        <taxon>Eukaryota</taxon>
        <taxon>Viridiplantae</taxon>
        <taxon>Streptophyta</taxon>
        <taxon>Embryophyta</taxon>
        <taxon>Tracheophyta</taxon>
        <taxon>Spermatophyta</taxon>
        <taxon>Magnoliopsida</taxon>
        <taxon>eudicotyledons</taxon>
        <taxon>Gunneridae</taxon>
        <taxon>Pentapetalae</taxon>
        <taxon>asterids</taxon>
        <taxon>Ericales</taxon>
        <taxon>Actinidiaceae</taxon>
        <taxon>Actinidia</taxon>
    </lineage>
</organism>
<dbReference type="Proteomes" id="UP000585474">
    <property type="component" value="Unassembled WGS sequence"/>
</dbReference>
<reference evidence="4 5" key="1">
    <citation type="submission" date="2019-07" db="EMBL/GenBank/DDBJ databases">
        <title>De Novo Assembly of kiwifruit Actinidia rufa.</title>
        <authorList>
            <person name="Sugita-Konishi S."/>
            <person name="Sato K."/>
            <person name="Mori E."/>
            <person name="Abe Y."/>
            <person name="Kisaki G."/>
            <person name="Hamano K."/>
            <person name="Suezawa K."/>
            <person name="Otani M."/>
            <person name="Fukuda T."/>
            <person name="Manabe T."/>
            <person name="Gomi K."/>
            <person name="Tabuchi M."/>
            <person name="Akimitsu K."/>
            <person name="Kataoka I."/>
        </authorList>
    </citation>
    <scope>NUCLEOTIDE SEQUENCE [LARGE SCALE GENOMIC DNA]</scope>
    <source>
        <strain evidence="5">cv. Fuchu</strain>
    </source>
</reference>
<dbReference type="OrthoDB" id="647890at2759"/>
<evidence type="ECO:0000313" key="5">
    <source>
        <dbReference type="Proteomes" id="UP000585474"/>
    </source>
</evidence>
<feature type="repeat" description="PPR" evidence="2">
    <location>
        <begin position="240"/>
        <end position="274"/>
    </location>
</feature>
<accession>A0A7J0G7D2</accession>
<dbReference type="PROSITE" id="PS51375">
    <property type="entry name" value="PPR"/>
    <property type="match status" value="4"/>
</dbReference>
<dbReference type="Gene3D" id="1.25.40.10">
    <property type="entry name" value="Tetratricopeptide repeat domain"/>
    <property type="match status" value="3"/>
</dbReference>
<feature type="region of interest" description="Disordered" evidence="3">
    <location>
        <begin position="1"/>
        <end position="30"/>
    </location>
</feature>
<dbReference type="GO" id="GO:0009451">
    <property type="term" value="P:RNA modification"/>
    <property type="evidence" value="ECO:0007669"/>
    <property type="project" value="InterPro"/>
</dbReference>
<evidence type="ECO:0000256" key="2">
    <source>
        <dbReference type="PROSITE-ProRule" id="PRU00708"/>
    </source>
</evidence>